<evidence type="ECO:0000313" key="2">
    <source>
        <dbReference type="Proteomes" id="UP000326729"/>
    </source>
</evidence>
<dbReference type="Proteomes" id="UP000326729">
    <property type="component" value="Unassembled WGS sequence"/>
</dbReference>
<evidence type="ECO:0000313" key="1">
    <source>
        <dbReference type="EMBL" id="VVN43203.1"/>
    </source>
</evidence>
<organism evidence="1 2">
    <name type="scientific">Pseudomonas fluorescens</name>
    <dbReference type="NCBI Taxonomy" id="294"/>
    <lineage>
        <taxon>Bacteria</taxon>
        <taxon>Pseudomonadati</taxon>
        <taxon>Pseudomonadota</taxon>
        <taxon>Gammaproteobacteria</taxon>
        <taxon>Pseudomonadales</taxon>
        <taxon>Pseudomonadaceae</taxon>
        <taxon>Pseudomonas</taxon>
    </lineage>
</organism>
<dbReference type="EMBL" id="CABVGY010000048">
    <property type="protein sequence ID" value="VVN43203.1"/>
    <property type="molecule type" value="Genomic_DNA"/>
</dbReference>
<proteinExistence type="predicted"/>
<accession>A0A5E6XP98</accession>
<name>A0A5E6XP98_PSEFL</name>
<protein>
    <submittedName>
        <fullName evidence="1">Uncharacterized protein</fullName>
    </submittedName>
</protein>
<sequence>MDANDHACYLNDRIARIFFANRLAPAGGALVFKGKKKSLKAL</sequence>
<gene>
    <name evidence="1" type="ORF">PS659_05594</name>
</gene>
<reference evidence="1 2" key="1">
    <citation type="submission" date="2019-09" db="EMBL/GenBank/DDBJ databases">
        <authorList>
            <person name="Chandra G."/>
            <person name="Truman W A."/>
        </authorList>
    </citation>
    <scope>NUCLEOTIDE SEQUENCE [LARGE SCALE GENOMIC DNA]</scope>
    <source>
        <strain evidence="1">PS659</strain>
    </source>
</reference>
<dbReference type="AlphaFoldDB" id="A0A5E6XP98"/>